<dbReference type="AlphaFoldDB" id="A0A857EXJ2"/>
<evidence type="ECO:0000313" key="3">
    <source>
        <dbReference type="Proteomes" id="UP000464402"/>
    </source>
</evidence>
<dbReference type="GO" id="GO:0003677">
    <property type="term" value="F:DNA binding"/>
    <property type="evidence" value="ECO:0007669"/>
    <property type="project" value="InterPro"/>
</dbReference>
<dbReference type="SUPFAM" id="SSF47413">
    <property type="entry name" value="lambda repressor-like DNA-binding domains"/>
    <property type="match status" value="1"/>
</dbReference>
<protein>
    <submittedName>
        <fullName evidence="2">Helix-turn-helix domain-containing protein</fullName>
    </submittedName>
</protein>
<evidence type="ECO:0000313" key="2">
    <source>
        <dbReference type="EMBL" id="QHB31851.1"/>
    </source>
</evidence>
<reference evidence="3" key="1">
    <citation type="submission" date="2019-09" db="EMBL/GenBank/DDBJ databases">
        <title>Yersinia canariae sp. nov., isolated from a human yersiniosis case.</title>
        <authorList>
            <person name="Nguyen S.V."/>
            <person name="Greig D."/>
            <person name="Hurley D."/>
            <person name="Cao Y."/>
            <person name="McCabe E."/>
            <person name="Mitchell M."/>
            <person name="Jenkins C."/>
            <person name="Fanning S."/>
        </authorList>
    </citation>
    <scope>NUCLEOTIDE SEQUENCE [LARGE SCALE GENOMIC DNA]</scope>
    <source>
        <strain evidence="3">NCTC 14382</strain>
    </source>
</reference>
<dbReference type="Gene3D" id="1.10.260.40">
    <property type="entry name" value="lambda repressor-like DNA-binding domains"/>
    <property type="match status" value="1"/>
</dbReference>
<sequence length="87" mass="9195">MNPVEFAVEAVGGQTVAAKICGKSPVAIHKWVKNGCLPRTEYTKKTSYAEQLASASGGKFTAAWLLGEANPDNPEKPNNINPILPSA</sequence>
<name>A0A857EXJ2_9GAMM</name>
<keyword evidence="3" id="KW-1185">Reference proteome</keyword>
<dbReference type="InterPro" id="IPR010982">
    <property type="entry name" value="Lambda_DNA-bd_dom_sf"/>
</dbReference>
<dbReference type="Proteomes" id="UP000464402">
    <property type="component" value="Chromosome"/>
</dbReference>
<gene>
    <name evidence="2" type="ORF">F0T03_06535</name>
</gene>
<evidence type="ECO:0000256" key="1">
    <source>
        <dbReference type="SAM" id="MobiDB-lite"/>
    </source>
</evidence>
<proteinExistence type="predicted"/>
<accession>A0A857EXJ2</accession>
<dbReference type="EMBL" id="CP043727">
    <property type="protein sequence ID" value="QHB31851.1"/>
    <property type="molecule type" value="Genomic_DNA"/>
</dbReference>
<feature type="region of interest" description="Disordered" evidence="1">
    <location>
        <begin position="67"/>
        <end position="87"/>
    </location>
</feature>
<organism evidence="2 3">
    <name type="scientific">Yersinia canariae</name>
    <dbReference type="NCBI Taxonomy" id="2607663"/>
    <lineage>
        <taxon>Bacteria</taxon>
        <taxon>Pseudomonadati</taxon>
        <taxon>Pseudomonadota</taxon>
        <taxon>Gammaproteobacteria</taxon>
        <taxon>Enterobacterales</taxon>
        <taxon>Yersiniaceae</taxon>
        <taxon>Yersinia</taxon>
    </lineage>
</organism>
<dbReference type="RefSeq" id="WP_159677489.1">
    <property type="nucleotide sequence ID" value="NZ_CP043727.1"/>
</dbReference>
<dbReference type="KEGG" id="yca:F0T03_06535"/>